<reference evidence="2 3" key="1">
    <citation type="submission" date="2023-05" db="EMBL/GenBank/DDBJ databases">
        <title>Glutamicibacter sp. B1, complete genome.</title>
        <authorList>
            <person name="Long Y.H."/>
            <person name="Fang T."/>
            <person name="Li X.Y."/>
        </authorList>
    </citation>
    <scope>NUCLEOTIDE SEQUENCE [LARGE SCALE GENOMIC DNA]</scope>
    <source>
        <strain evidence="2 3">B1</strain>
    </source>
</reference>
<dbReference type="EMBL" id="CP125942">
    <property type="protein sequence ID" value="XAO47017.1"/>
    <property type="molecule type" value="Genomic_DNA"/>
</dbReference>
<name>A0AAU6WHJ3_9MICC</name>
<evidence type="ECO:0000313" key="3">
    <source>
        <dbReference type="Proteomes" id="UP001486888"/>
    </source>
</evidence>
<organism evidence="2 3">
    <name type="scientific">Glutamicibacter ectropisis</name>
    <dbReference type="NCBI Taxonomy" id="3046593"/>
    <lineage>
        <taxon>Bacteria</taxon>
        <taxon>Bacillati</taxon>
        <taxon>Actinomycetota</taxon>
        <taxon>Actinomycetes</taxon>
        <taxon>Micrococcales</taxon>
        <taxon>Micrococcaceae</taxon>
        <taxon>Glutamicibacter</taxon>
    </lineage>
</organism>
<sequence length="94" mass="10783">MTEPAKQKQPRSDGPVSRLDPLRDMEAIQTGRLNNLEHMGLHACINVPGEQRLYGRITYLTHQLHATVIELTWNGIQIKHRSDPELVIRIEAHQ</sequence>
<dbReference type="KEGG" id="gey:QMQ05_05700"/>
<protein>
    <recommendedName>
        <fullName evidence="4">PilZ domain-containing protein</fullName>
    </recommendedName>
</protein>
<dbReference type="RefSeq" id="WP_345473727.1">
    <property type="nucleotide sequence ID" value="NZ_CP125942.1"/>
</dbReference>
<accession>A0AAU6WHJ3</accession>
<feature type="region of interest" description="Disordered" evidence="1">
    <location>
        <begin position="1"/>
        <end position="22"/>
    </location>
</feature>
<dbReference type="Proteomes" id="UP001486888">
    <property type="component" value="Chromosome"/>
</dbReference>
<evidence type="ECO:0000256" key="1">
    <source>
        <dbReference type="SAM" id="MobiDB-lite"/>
    </source>
</evidence>
<keyword evidence="3" id="KW-1185">Reference proteome</keyword>
<evidence type="ECO:0008006" key="4">
    <source>
        <dbReference type="Google" id="ProtNLM"/>
    </source>
</evidence>
<dbReference type="AlphaFoldDB" id="A0AAU6WHJ3"/>
<evidence type="ECO:0000313" key="2">
    <source>
        <dbReference type="EMBL" id="XAO47017.1"/>
    </source>
</evidence>
<proteinExistence type="predicted"/>
<gene>
    <name evidence="2" type="ORF">QMQ05_05700</name>
</gene>